<dbReference type="KEGG" id="ehx:EMIHUDRAFT_124804"/>
<dbReference type="EMBL" id="KB868443">
    <property type="protein sequence ID" value="EOD10331.1"/>
    <property type="molecule type" value="Genomic_DNA"/>
</dbReference>
<protein>
    <submittedName>
        <fullName evidence="2">Uncharacterized protein</fullName>
    </submittedName>
</protein>
<accession>R1DHP5</accession>
<evidence type="ECO:0000313" key="2">
    <source>
        <dbReference type="EMBL" id="EOD10331.1"/>
    </source>
</evidence>
<organism evidence="2">
    <name type="scientific">Emiliania huxleyi</name>
    <name type="common">Coccolithophore</name>
    <name type="synonym">Pontosphaera huxleyi</name>
    <dbReference type="NCBI Taxonomy" id="2903"/>
    <lineage>
        <taxon>Eukaryota</taxon>
        <taxon>Haptista</taxon>
        <taxon>Haptophyta</taxon>
        <taxon>Prymnesiophyceae</taxon>
        <taxon>Isochrysidales</taxon>
        <taxon>Noelaerhabdaceae</taxon>
        <taxon>Emiliania</taxon>
    </lineage>
</organism>
<proteinExistence type="predicted"/>
<dbReference type="GO" id="GO:0005975">
    <property type="term" value="P:carbohydrate metabolic process"/>
    <property type="evidence" value="ECO:0007669"/>
    <property type="project" value="InterPro"/>
</dbReference>
<dbReference type="PANTHER" id="PTHR31047:SF0">
    <property type="entry name" value="MEIOTICALLY UP-REGULATED GENE 157 PROTEIN"/>
    <property type="match status" value="1"/>
</dbReference>
<dbReference type="Gene3D" id="1.50.10.10">
    <property type="match status" value="1"/>
</dbReference>
<dbReference type="SUPFAM" id="SSF48208">
    <property type="entry name" value="Six-hairpin glycosidases"/>
    <property type="match status" value="1"/>
</dbReference>
<dbReference type="InterPro" id="IPR008313">
    <property type="entry name" value="GH125"/>
</dbReference>
<dbReference type="PANTHER" id="PTHR31047">
    <property type="entry name" value="MEIOTICALLY UP-REGULATED GENE 157 PROTEIN"/>
    <property type="match status" value="1"/>
</dbReference>
<dbReference type="GeneID" id="17256484"/>
<gene>
    <name evidence="2" type="ORF">EMIHUDRAFT_124804</name>
</gene>
<reference evidence="2" key="1">
    <citation type="submission" date="2012-07" db="EMBL/GenBank/DDBJ databases">
        <title>Genome variability drives Emilianias global distribution.</title>
        <authorList>
            <consortium name="DOE Joint Genome Institute"/>
            <person name="Read B."/>
            <person name="Kegel J."/>
            <person name="Klute M."/>
            <person name="Kuo A."/>
            <person name="Lefebvre S.C."/>
            <person name="Maumus F."/>
            <person name="Mayer C."/>
            <person name="Miller J."/>
            <person name="Allen A."/>
            <person name="Bidle K."/>
            <person name="Borodovsky M."/>
            <person name="Bowler C."/>
            <person name="Brownlee C."/>
            <person name="Claverie J.-M."/>
            <person name="Cock M."/>
            <person name="De Vargas C."/>
            <person name="Elias M."/>
            <person name="Frickenhaus S."/>
            <person name="Gladyshev V.N."/>
            <person name="Gonzalez K."/>
            <person name="Guda C."/>
            <person name="Hadaegh A."/>
            <person name="Herman E."/>
            <person name="Iglesias-Rodriguez D."/>
            <person name="Jones B."/>
            <person name="Lawson T."/>
            <person name="Leese F."/>
            <person name="Lin Y.-C."/>
            <person name="Lindquist E."/>
            <person name="Lobanov A."/>
            <person name="Lucas S."/>
            <person name="Malik S.-H.B."/>
            <person name="Marsh M.E."/>
            <person name="Mock T."/>
            <person name="Monier A."/>
            <person name="Moreau H."/>
            <person name="Mueller-Roeber B."/>
            <person name="Napier J."/>
            <person name="Ogata H."/>
            <person name="Parker M."/>
            <person name="Probert I."/>
            <person name="Quesneville H."/>
            <person name="Raines C."/>
            <person name="Rensing S."/>
            <person name="Riano-Pachon D.M."/>
            <person name="Richier S."/>
            <person name="Rokitta S."/>
            <person name="Salamov A."/>
            <person name="Sarno A.F."/>
            <person name="Schmutz J."/>
            <person name="Schroeder D."/>
            <person name="Shiraiwa Y."/>
            <person name="Soanes D.M."/>
            <person name="Valentin K."/>
            <person name="Van Der Giezen M."/>
            <person name="Van Der Peer Y."/>
            <person name="Vardi A."/>
            <person name="Verret F."/>
            <person name="Von Dassow P."/>
            <person name="Wheeler G."/>
            <person name="Williams B."/>
            <person name="Wilson W."/>
            <person name="Wolfe G."/>
            <person name="Wurch L.L."/>
            <person name="Young J."/>
            <person name="Dacks J.B."/>
            <person name="Delwiche C.F."/>
            <person name="Dyhrman S."/>
            <person name="Glockner G."/>
            <person name="John U."/>
            <person name="Richards T."/>
            <person name="Worden A.Z."/>
            <person name="Zhang X."/>
            <person name="Grigoriev I.V."/>
        </authorList>
    </citation>
    <scope>NUCLEOTIDE SEQUENCE</scope>
    <source>
        <strain evidence="2">CCMP1516</strain>
    </source>
</reference>
<dbReference type="Pfam" id="PF06824">
    <property type="entry name" value="Glyco_hydro_125"/>
    <property type="match status" value="1"/>
</dbReference>
<dbReference type="AlphaFoldDB" id="R1DHP5"/>
<dbReference type="RefSeq" id="XP_005762760.1">
    <property type="nucleotide sequence ID" value="XM_005762703.1"/>
</dbReference>
<dbReference type="HOGENOM" id="CLU_1352036_0_0_1"/>
<evidence type="ECO:0000256" key="1">
    <source>
        <dbReference type="SAM" id="MobiDB-lite"/>
    </source>
</evidence>
<feature type="region of interest" description="Disordered" evidence="1">
    <location>
        <begin position="1"/>
        <end position="26"/>
    </location>
</feature>
<dbReference type="InterPro" id="IPR008928">
    <property type="entry name" value="6-hairpin_glycosidase_sf"/>
</dbReference>
<name>R1DHP5_EMIHU</name>
<dbReference type="InterPro" id="IPR012341">
    <property type="entry name" value="6hp_glycosidase-like_sf"/>
</dbReference>
<feature type="non-terminal residue" evidence="2">
    <location>
        <position position="204"/>
    </location>
</feature>
<sequence>MATAALGASRFHPAPQSPMPLARASLPERKHALAALPNDRAAWRAALPRRAAKKAAALIKSLAGSEPQRPKLDKRLREQVALRVERSDPALAAIYRRCFDTLEPLISVRRGELQSGRRPTLAFISTGDIPQMWLRDSTAQLLPYLRHSRAEPGAGAQRHGGLNATHRPTLELAAALLRAHTLCLSVSIYANNCRQAFSAGAGQS</sequence>